<keyword evidence="4" id="KW-1185">Reference proteome</keyword>
<evidence type="ECO:0000256" key="1">
    <source>
        <dbReference type="PROSITE-ProRule" id="PRU00047"/>
    </source>
</evidence>
<reference evidence="3 4" key="1">
    <citation type="submission" date="2022-01" db="EMBL/GenBank/DDBJ databases">
        <title>A chromosomal length assembly of Cordylochernes scorpioides.</title>
        <authorList>
            <person name="Zeh D."/>
            <person name="Zeh J."/>
        </authorList>
    </citation>
    <scope>NUCLEOTIDE SEQUENCE [LARGE SCALE GENOMIC DNA]</scope>
    <source>
        <strain evidence="3">IN4F17</strain>
        <tissue evidence="3">Whole Body</tissue>
    </source>
</reference>
<dbReference type="Proteomes" id="UP001235939">
    <property type="component" value="Chromosome 03"/>
</dbReference>
<name>A0ABY6K9B7_9ARAC</name>
<dbReference type="EMBL" id="CP092865">
    <property type="protein sequence ID" value="UYV65459.1"/>
    <property type="molecule type" value="Genomic_DNA"/>
</dbReference>
<sequence>MKEDATYCHHGVPTGFNNTRNPKEAIKGIKEDVEKIHSSLLAPWQKIDATKTFIYPRLDFILRGSPIHKTAEVDLLRLMARPAPAGQQLYIPPFKGMVQFGDRTDLAKIQHAFQLLTSPYSETSALAKSLLKRVAERKLGRPALEEDLAAYLSGKLRDGGDITSLWSDARNASRRLSFPLSLSHLKWTEIFLVNRCVKCLGFHKTKTCTAEVQNCAKCGAQGHVSKDCNKAASCLNCKRANWVHNPMLGDKTIKLPNAGKTQKEISLPAVARGQIMARLRQALQDSYLKTLIKKPNQGKVYEVTCRNKSSNGFINSGRYMRFTDWWFIHRALLNVLPLNRAKRFGPEDKRCRVCSLVDETLPHVLQHCHKHSAAVNKRHHNIVERLKKATRLQG</sequence>
<evidence type="ECO:0000313" key="4">
    <source>
        <dbReference type="Proteomes" id="UP001235939"/>
    </source>
</evidence>
<organism evidence="3 4">
    <name type="scientific">Cordylochernes scorpioides</name>
    <dbReference type="NCBI Taxonomy" id="51811"/>
    <lineage>
        <taxon>Eukaryota</taxon>
        <taxon>Metazoa</taxon>
        <taxon>Ecdysozoa</taxon>
        <taxon>Arthropoda</taxon>
        <taxon>Chelicerata</taxon>
        <taxon>Arachnida</taxon>
        <taxon>Pseudoscorpiones</taxon>
        <taxon>Cheliferoidea</taxon>
        <taxon>Chernetidae</taxon>
        <taxon>Cordylochernes</taxon>
    </lineage>
</organism>
<gene>
    <name evidence="3" type="ORF">LAZ67_3004427</name>
</gene>
<proteinExistence type="predicted"/>
<feature type="domain" description="CCHC-type" evidence="2">
    <location>
        <begin position="215"/>
        <end position="228"/>
    </location>
</feature>
<evidence type="ECO:0000259" key="2">
    <source>
        <dbReference type="PROSITE" id="PS50158"/>
    </source>
</evidence>
<keyword evidence="1" id="KW-0862">Zinc</keyword>
<keyword evidence="1" id="KW-0863">Zinc-finger</keyword>
<dbReference type="PROSITE" id="PS50158">
    <property type="entry name" value="ZF_CCHC"/>
    <property type="match status" value="1"/>
</dbReference>
<dbReference type="InterPro" id="IPR001878">
    <property type="entry name" value="Znf_CCHC"/>
</dbReference>
<protein>
    <recommendedName>
        <fullName evidence="2">CCHC-type domain-containing protein</fullName>
    </recommendedName>
</protein>
<keyword evidence="1" id="KW-0479">Metal-binding</keyword>
<accession>A0ABY6K9B7</accession>
<evidence type="ECO:0000313" key="3">
    <source>
        <dbReference type="EMBL" id="UYV65459.1"/>
    </source>
</evidence>